<name>A0AA35YWB9_LACSI</name>
<organism evidence="1 2">
    <name type="scientific">Lactuca saligna</name>
    <name type="common">Willowleaf lettuce</name>
    <dbReference type="NCBI Taxonomy" id="75948"/>
    <lineage>
        <taxon>Eukaryota</taxon>
        <taxon>Viridiplantae</taxon>
        <taxon>Streptophyta</taxon>
        <taxon>Embryophyta</taxon>
        <taxon>Tracheophyta</taxon>
        <taxon>Spermatophyta</taxon>
        <taxon>Magnoliopsida</taxon>
        <taxon>eudicotyledons</taxon>
        <taxon>Gunneridae</taxon>
        <taxon>Pentapetalae</taxon>
        <taxon>asterids</taxon>
        <taxon>campanulids</taxon>
        <taxon>Asterales</taxon>
        <taxon>Asteraceae</taxon>
        <taxon>Cichorioideae</taxon>
        <taxon>Cichorieae</taxon>
        <taxon>Lactucinae</taxon>
        <taxon>Lactuca</taxon>
    </lineage>
</organism>
<dbReference type="EMBL" id="OX465080">
    <property type="protein sequence ID" value="CAI9281254.1"/>
    <property type="molecule type" value="Genomic_DNA"/>
</dbReference>
<proteinExistence type="predicted"/>
<sequence>MEYVFGHLDGTNHKPTNQDWCTADSIIKQWLFGTLSQPLIQTILIPDAIAAQLWKVIEDLFHDNKEANAIELENQLRNITIGDSTVMEYYTRIKTISDLLANIGSKVSERTLVT</sequence>
<evidence type="ECO:0000313" key="2">
    <source>
        <dbReference type="Proteomes" id="UP001177003"/>
    </source>
</evidence>
<accession>A0AA35YWB9</accession>
<gene>
    <name evidence="1" type="ORF">LSALG_LOCUS20961</name>
</gene>
<dbReference type="Proteomes" id="UP001177003">
    <property type="component" value="Chromosome 4"/>
</dbReference>
<reference evidence="1" key="1">
    <citation type="submission" date="2023-04" db="EMBL/GenBank/DDBJ databases">
        <authorList>
            <person name="Vijverberg K."/>
            <person name="Xiong W."/>
            <person name="Schranz E."/>
        </authorList>
    </citation>
    <scope>NUCLEOTIDE SEQUENCE</scope>
</reference>
<evidence type="ECO:0008006" key="3">
    <source>
        <dbReference type="Google" id="ProtNLM"/>
    </source>
</evidence>
<dbReference type="PANTHER" id="PTHR47481:SF41">
    <property type="entry name" value="COPIA-LIKE POLYPROTEIN_RETROTRANSPOSON"/>
    <property type="match status" value="1"/>
</dbReference>
<evidence type="ECO:0000313" key="1">
    <source>
        <dbReference type="EMBL" id="CAI9281254.1"/>
    </source>
</evidence>
<dbReference type="PANTHER" id="PTHR47481">
    <property type="match status" value="1"/>
</dbReference>
<protein>
    <recommendedName>
        <fullName evidence="3">Retrotransposon gag domain-containing protein</fullName>
    </recommendedName>
</protein>
<keyword evidence="2" id="KW-1185">Reference proteome</keyword>
<dbReference type="Pfam" id="PF14223">
    <property type="entry name" value="Retrotran_gag_2"/>
    <property type="match status" value="1"/>
</dbReference>
<dbReference type="AlphaFoldDB" id="A0AA35YWB9"/>